<comment type="caution">
    <text evidence="2">The sequence shown here is derived from an EMBL/GenBank/DDBJ whole genome shotgun (WGS) entry which is preliminary data.</text>
</comment>
<dbReference type="NCBIfam" id="TIGR00778">
    <property type="entry name" value="ahpD_dom"/>
    <property type="match status" value="1"/>
</dbReference>
<organism evidence="2 3">
    <name type="scientific">Acrocarpospora pleiomorpha</name>
    <dbReference type="NCBI Taxonomy" id="90975"/>
    <lineage>
        <taxon>Bacteria</taxon>
        <taxon>Bacillati</taxon>
        <taxon>Actinomycetota</taxon>
        <taxon>Actinomycetes</taxon>
        <taxon>Streptosporangiales</taxon>
        <taxon>Streptosporangiaceae</taxon>
        <taxon>Acrocarpospora</taxon>
    </lineage>
</organism>
<dbReference type="InterPro" id="IPR004675">
    <property type="entry name" value="AhpD_core"/>
</dbReference>
<proteinExistence type="predicted"/>
<dbReference type="SUPFAM" id="SSF69118">
    <property type="entry name" value="AhpD-like"/>
    <property type="match status" value="1"/>
</dbReference>
<dbReference type="RefSeq" id="WP_155342532.1">
    <property type="nucleotide sequence ID" value="NZ_BAAAHM010000001.1"/>
</dbReference>
<dbReference type="Gene3D" id="1.20.1290.10">
    <property type="entry name" value="AhpD-like"/>
    <property type="match status" value="1"/>
</dbReference>
<name>A0A5M3X9L0_9ACTN</name>
<feature type="domain" description="Carboxymuconolactone decarboxylase-like" evidence="1">
    <location>
        <begin position="26"/>
        <end position="103"/>
    </location>
</feature>
<keyword evidence="3" id="KW-1185">Reference proteome</keyword>
<evidence type="ECO:0000313" key="3">
    <source>
        <dbReference type="Proteomes" id="UP000377595"/>
    </source>
</evidence>
<protein>
    <recommendedName>
        <fullName evidence="1">Carboxymuconolactone decarboxylase-like domain-containing protein</fullName>
    </recommendedName>
</protein>
<sequence>MTTDIHEHAADRAYTPQLRRSAPAEAASFSAFMASTVGRKDGAIPPKYRELIALGVALTTQCQFCISSHTGVLKKLGATEEEIAETVFIAAALRAGAAYTHGMVAMRHFDNAAE</sequence>
<evidence type="ECO:0000313" key="2">
    <source>
        <dbReference type="EMBL" id="GES17346.1"/>
    </source>
</evidence>
<dbReference type="InterPro" id="IPR003779">
    <property type="entry name" value="CMD-like"/>
</dbReference>
<dbReference type="Proteomes" id="UP000377595">
    <property type="component" value="Unassembled WGS sequence"/>
</dbReference>
<dbReference type="Pfam" id="PF02627">
    <property type="entry name" value="CMD"/>
    <property type="match status" value="1"/>
</dbReference>
<dbReference type="PANTHER" id="PTHR33930">
    <property type="entry name" value="ALKYL HYDROPEROXIDE REDUCTASE AHPD"/>
    <property type="match status" value="1"/>
</dbReference>
<reference evidence="2 3" key="1">
    <citation type="submission" date="2019-10" db="EMBL/GenBank/DDBJ databases">
        <title>Whole genome shotgun sequence of Acrocarpospora pleiomorpha NBRC 16267.</title>
        <authorList>
            <person name="Ichikawa N."/>
            <person name="Kimura A."/>
            <person name="Kitahashi Y."/>
            <person name="Komaki H."/>
            <person name="Oguchi A."/>
        </authorList>
    </citation>
    <scope>NUCLEOTIDE SEQUENCE [LARGE SCALE GENOMIC DNA]</scope>
    <source>
        <strain evidence="2 3">NBRC 16267</strain>
    </source>
</reference>
<accession>A0A5M3X9L0</accession>
<dbReference type="GO" id="GO:0051920">
    <property type="term" value="F:peroxiredoxin activity"/>
    <property type="evidence" value="ECO:0007669"/>
    <property type="project" value="InterPro"/>
</dbReference>
<dbReference type="InterPro" id="IPR029032">
    <property type="entry name" value="AhpD-like"/>
</dbReference>
<gene>
    <name evidence="2" type="ORF">Aple_002410</name>
</gene>
<evidence type="ECO:0000259" key="1">
    <source>
        <dbReference type="Pfam" id="PF02627"/>
    </source>
</evidence>
<dbReference type="OrthoDB" id="3342615at2"/>
<dbReference type="EMBL" id="BLAF01000004">
    <property type="protein sequence ID" value="GES17346.1"/>
    <property type="molecule type" value="Genomic_DNA"/>
</dbReference>
<dbReference type="PANTHER" id="PTHR33930:SF2">
    <property type="entry name" value="BLR3452 PROTEIN"/>
    <property type="match status" value="1"/>
</dbReference>
<dbReference type="AlphaFoldDB" id="A0A5M3X9L0"/>